<evidence type="ECO:0000313" key="1">
    <source>
        <dbReference type="EMBL" id="KAE8960239.1"/>
    </source>
</evidence>
<dbReference type="Proteomes" id="UP000435112">
    <property type="component" value="Unassembled WGS sequence"/>
</dbReference>
<evidence type="ECO:0000313" key="2">
    <source>
        <dbReference type="Proteomes" id="UP000435112"/>
    </source>
</evidence>
<organism evidence="1 2">
    <name type="scientific">Phytophthora rubi</name>
    <dbReference type="NCBI Taxonomy" id="129364"/>
    <lineage>
        <taxon>Eukaryota</taxon>
        <taxon>Sar</taxon>
        <taxon>Stramenopiles</taxon>
        <taxon>Oomycota</taxon>
        <taxon>Peronosporomycetes</taxon>
        <taxon>Peronosporales</taxon>
        <taxon>Peronosporaceae</taxon>
        <taxon>Phytophthora</taxon>
    </lineage>
</organism>
<protein>
    <submittedName>
        <fullName evidence="1">Uncharacterized protein</fullName>
    </submittedName>
</protein>
<dbReference type="EMBL" id="QXFU01006723">
    <property type="protein sequence ID" value="KAE8960239.1"/>
    <property type="molecule type" value="Genomic_DNA"/>
</dbReference>
<sequence>MVTISTQYNEFVALLVDGQLADPMFVGARRGDSFCLLI</sequence>
<reference evidence="1 2" key="1">
    <citation type="submission" date="2018-09" db="EMBL/GenBank/DDBJ databases">
        <title>Genomic investigation of the strawberry pathogen Phytophthora fragariae indicates pathogenicity is determined by transcriptional variation in three key races.</title>
        <authorList>
            <person name="Adams T.M."/>
            <person name="Armitage A.D."/>
            <person name="Sobczyk M.K."/>
            <person name="Bates H.J."/>
            <person name="Dunwell J.M."/>
            <person name="Nellist C.F."/>
            <person name="Harrison R.J."/>
        </authorList>
    </citation>
    <scope>NUCLEOTIDE SEQUENCE [LARGE SCALE GENOMIC DNA]</scope>
    <source>
        <strain evidence="1 2">SCRP324</strain>
    </source>
</reference>
<comment type="caution">
    <text evidence="1">The sequence shown here is derived from an EMBL/GenBank/DDBJ whole genome shotgun (WGS) entry which is preliminary data.</text>
</comment>
<dbReference type="AlphaFoldDB" id="A0A6A3GTB7"/>
<accession>A0A6A3GTB7</accession>
<name>A0A6A3GTB7_9STRA</name>
<proteinExistence type="predicted"/>
<gene>
    <name evidence="1" type="ORF">PR002_g30283</name>
</gene>